<dbReference type="InterPro" id="IPR041108">
    <property type="entry name" value="PP_kinase_C_1"/>
</dbReference>
<reference evidence="13 14" key="1">
    <citation type="submission" date="2017-08" db="EMBL/GenBank/DDBJ databases">
        <title>WGS of Clinical strains of the CDC Group NO-1 linked to zoonotic infections in humans.</title>
        <authorList>
            <person name="Bernier A.-M."/>
            <person name="Bernard K."/>
        </authorList>
    </citation>
    <scope>NUCLEOTIDE SEQUENCE [LARGE SCALE GENOMIC DNA]</scope>
    <source>
        <strain evidence="13 14">NML79-0751</strain>
    </source>
</reference>
<dbReference type="Proteomes" id="UP000218644">
    <property type="component" value="Unassembled WGS sequence"/>
</dbReference>
<dbReference type="Pfam" id="PF02503">
    <property type="entry name" value="PP_kinase"/>
    <property type="match status" value="1"/>
</dbReference>
<feature type="binding site" evidence="6">
    <location>
        <position position="754"/>
    </location>
    <ligand>
        <name>ATP</name>
        <dbReference type="ChEBI" id="CHEBI:30616"/>
    </ligand>
</feature>
<feature type="domain" description="Polyphosphate kinase N-terminal" evidence="10">
    <location>
        <begin position="169"/>
        <end position="269"/>
    </location>
</feature>
<comment type="caution">
    <text evidence="13">The sequence shown here is derived from an EMBL/GenBank/DDBJ whole genome shotgun (WGS) entry which is preliminary data.</text>
</comment>
<dbReference type="PANTHER" id="PTHR30218:SF0">
    <property type="entry name" value="POLYPHOSPHATE KINASE"/>
    <property type="match status" value="1"/>
</dbReference>
<dbReference type="GO" id="GO:0005524">
    <property type="term" value="F:ATP binding"/>
    <property type="evidence" value="ECO:0007669"/>
    <property type="project" value="UniProtKB-KW"/>
</dbReference>
<feature type="binding site" evidence="6">
    <location>
        <position position="536"/>
    </location>
    <ligand>
        <name>Mg(2+)</name>
        <dbReference type="ChEBI" id="CHEBI:18420"/>
    </ligand>
</feature>
<evidence type="ECO:0000259" key="9">
    <source>
        <dbReference type="Pfam" id="PF02503"/>
    </source>
</evidence>
<keyword evidence="4 6" id="KW-0418">Kinase</keyword>
<dbReference type="SUPFAM" id="SSF140356">
    <property type="entry name" value="PPK N-terminal domain-like"/>
    <property type="match status" value="1"/>
</dbReference>
<feature type="binding site" evidence="6">
    <location>
        <position position="725"/>
    </location>
    <ligand>
        <name>ATP</name>
        <dbReference type="ChEBI" id="CHEBI:30616"/>
    </ligand>
</feature>
<dbReference type="SUPFAM" id="SSF56024">
    <property type="entry name" value="Phospholipase D/nuclease"/>
    <property type="match status" value="2"/>
</dbReference>
<protein>
    <recommendedName>
        <fullName evidence="6 7">Polyphosphate kinase</fullName>
        <ecNumber evidence="6 7">2.7.4.1</ecNumber>
    </recommendedName>
    <alternativeName>
        <fullName evidence="6">ATP-polyphosphate phosphotransferase</fullName>
    </alternativeName>
    <alternativeName>
        <fullName evidence="6">Polyphosphoric acid kinase</fullName>
    </alternativeName>
</protein>
<dbReference type="EMBL" id="NSJD01000003">
    <property type="protein sequence ID" value="PAT40973.1"/>
    <property type="molecule type" value="Genomic_DNA"/>
</dbReference>
<keyword evidence="2 6" id="KW-0808">Transferase</keyword>
<comment type="cofactor">
    <cofactor evidence="6">
        <name>Mg(2+)</name>
        <dbReference type="ChEBI" id="CHEBI:18420"/>
    </cofactor>
</comment>
<proteinExistence type="inferred from homology"/>
<evidence type="ECO:0000259" key="12">
    <source>
        <dbReference type="Pfam" id="PF17941"/>
    </source>
</evidence>
<evidence type="ECO:0000259" key="11">
    <source>
        <dbReference type="Pfam" id="PF13090"/>
    </source>
</evidence>
<dbReference type="Gene3D" id="3.30.870.10">
    <property type="entry name" value="Endonuclease Chain A"/>
    <property type="match status" value="2"/>
</dbReference>
<evidence type="ECO:0000313" key="14">
    <source>
        <dbReference type="Proteomes" id="UP000218644"/>
    </source>
</evidence>
<feature type="binding site" evidence="6">
    <location>
        <position position="566"/>
    </location>
    <ligand>
        <name>Mg(2+)</name>
        <dbReference type="ChEBI" id="CHEBI:18420"/>
    </ligand>
</feature>
<dbReference type="GO" id="GO:0046872">
    <property type="term" value="F:metal ion binding"/>
    <property type="evidence" value="ECO:0007669"/>
    <property type="project" value="UniProtKB-KW"/>
</dbReference>
<keyword evidence="6" id="KW-0460">Magnesium</keyword>
<feature type="compositionally biased region" description="Low complexity" evidence="8">
    <location>
        <begin position="27"/>
        <end position="54"/>
    </location>
</feature>
<name>A0A2A2AT84_9BURK</name>
<dbReference type="Pfam" id="PF17941">
    <property type="entry name" value="PP_kinase_C_1"/>
    <property type="match status" value="1"/>
</dbReference>
<dbReference type="Pfam" id="PF13090">
    <property type="entry name" value="PP_kinase_C"/>
    <property type="match status" value="1"/>
</dbReference>
<dbReference type="NCBIfam" id="TIGR03705">
    <property type="entry name" value="poly_P_kin"/>
    <property type="match status" value="1"/>
</dbReference>
<gene>
    <name evidence="13" type="primary">ppk1</name>
    <name evidence="6" type="synonym">ppk</name>
    <name evidence="13" type="ORF">CK623_04205</name>
</gene>
<evidence type="ECO:0000256" key="3">
    <source>
        <dbReference type="ARBA" id="ARBA00022741"/>
    </source>
</evidence>
<keyword evidence="5 6" id="KW-0067">ATP-binding</keyword>
<dbReference type="HAMAP" id="MF_00347">
    <property type="entry name" value="Polyphosphate_kinase"/>
    <property type="match status" value="1"/>
</dbReference>
<dbReference type="InterPro" id="IPR036830">
    <property type="entry name" value="PP_kinase_middle_dom_sf"/>
</dbReference>
<keyword evidence="3 6" id="KW-0547">Nucleotide-binding</keyword>
<sequence length="874" mass="96757">MARKKSPEKSPAVFAAQAQPLALPSDGQGQLPVQALQLPAQPGPSKSASKGAKAAKQRSESKKTAKAGNKAGKTDKTDKTVKQAKQAKPPKPSKPPKRAGATQLAGDGAAQPGALVLRRADADSLSDALRTAQALQATTGSAWSLSRKQIEAESELIVHLARPDGIAWLDRDGSILDFNERVFDWAERDDVPLLERLRYLCIVSSNLDEFFEVRVADHLEAARDGVEDDEFSVQSYARLSHKAQQLVQRQYALYNKALLPALQEQGIQIFSHGKRNAGQRRWVKEYFEREVRPLLTPVALDPAHPFPQVANKTLNFIVRLDGEDAFGNRNEIAIVKVPRVLPRFVRLPDALAGGKGKIGVISLSSMIRTHLPELFPGRKVVEFSQFRVTRHSDLAVTEGEVQNLRTALRKGLQHRHFGKATRIEVSHGCSAPIVNLLLAEFELPEQALYRVEGPVNLVRLNQVIDLVDGERPALLFARWIPQWPRSLKNSENLFARIRQKDVLIHQPFESFDAVVEFLRQAVKDPDVLAIKQTVYRTGADSVMMELLREAVRKGKEVTAVVELKARFDEENNINWAEMLEAIGVQVVYGIVGLKTHGKMLLVTRREARGLKRYGHLSTGNYNPRTAKLYTDLSYLTANDAITADMDAVFTLLASQAALPPLSRLLVAPFTLHATLMEHIAQAQAAAQAGQPARIVAKMNALTDWKLAAALHQAAQHGVQIDLIVRAACVLPALHATPAGGAIRIRSIVGRFLEHTRVFFFQAGQQEQLYLASADWMNRNMARRVELAWPVRDAALRQRIVDECLVAYLMDDQDAWVLQEDGQYRRLDGDTVGVSAQQMLAHYFSTASALRPRPRSAGSSSATQLTARTKSAKKK</sequence>
<dbReference type="PANTHER" id="PTHR30218">
    <property type="entry name" value="POLYPHOSPHATE KINASE"/>
    <property type="match status" value="1"/>
</dbReference>
<dbReference type="InterPro" id="IPR024953">
    <property type="entry name" value="PP_kinase_middle"/>
</dbReference>
<dbReference type="Pfam" id="PF13089">
    <property type="entry name" value="PP_kinase_N"/>
    <property type="match status" value="1"/>
</dbReference>
<feature type="region of interest" description="Disordered" evidence="8">
    <location>
        <begin position="1"/>
        <end position="109"/>
    </location>
</feature>
<accession>A0A2A2AT84</accession>
<dbReference type="GO" id="GO:0009358">
    <property type="term" value="C:polyphosphate kinase complex"/>
    <property type="evidence" value="ECO:0007669"/>
    <property type="project" value="InterPro"/>
</dbReference>
<dbReference type="AlphaFoldDB" id="A0A2A2AT84"/>
<evidence type="ECO:0000256" key="2">
    <source>
        <dbReference type="ARBA" id="ARBA00022679"/>
    </source>
</evidence>
<dbReference type="Gene3D" id="3.30.1840.10">
    <property type="entry name" value="Polyphosphate kinase middle domain"/>
    <property type="match status" value="1"/>
</dbReference>
<comment type="function">
    <text evidence="6 7">Catalyzes the reversible transfer of the terminal phosphate of ATP to form a long-chain polyphosphate (polyP).</text>
</comment>
<evidence type="ECO:0000256" key="1">
    <source>
        <dbReference type="ARBA" id="ARBA00022553"/>
    </source>
</evidence>
<evidence type="ECO:0000256" key="8">
    <source>
        <dbReference type="SAM" id="MobiDB-lite"/>
    </source>
</evidence>
<comment type="similarity">
    <text evidence="6 7">Belongs to the polyphosphate kinase 1 (PPK1) family.</text>
</comment>
<evidence type="ECO:0000256" key="5">
    <source>
        <dbReference type="ARBA" id="ARBA00022840"/>
    </source>
</evidence>
<feature type="domain" description="Polyphosphate kinase middle" evidence="9">
    <location>
        <begin position="279"/>
        <end position="462"/>
    </location>
</feature>
<feature type="compositionally biased region" description="Low complexity" evidence="8">
    <location>
        <begin position="850"/>
        <end position="862"/>
    </location>
</feature>
<dbReference type="GO" id="GO:0006799">
    <property type="term" value="P:polyphosphate biosynthetic process"/>
    <property type="evidence" value="ECO:0007669"/>
    <property type="project" value="UniProtKB-UniRule"/>
</dbReference>
<dbReference type="Gene3D" id="1.20.58.310">
    <property type="entry name" value="Polyphosphate kinase N-terminal domain"/>
    <property type="match status" value="1"/>
</dbReference>
<comment type="catalytic activity">
    <reaction evidence="6 7">
        <text>[phosphate](n) + ATP = [phosphate](n+1) + ADP</text>
        <dbReference type="Rhea" id="RHEA:19573"/>
        <dbReference type="Rhea" id="RHEA-COMP:9859"/>
        <dbReference type="Rhea" id="RHEA-COMP:14280"/>
        <dbReference type="ChEBI" id="CHEBI:16838"/>
        <dbReference type="ChEBI" id="CHEBI:30616"/>
        <dbReference type="ChEBI" id="CHEBI:456216"/>
        <dbReference type="EC" id="2.7.4.1"/>
    </reaction>
</comment>
<evidence type="ECO:0000256" key="7">
    <source>
        <dbReference type="RuleBase" id="RU003800"/>
    </source>
</evidence>
<comment type="PTM">
    <text evidence="6 7">An intermediate of this reaction is the autophosphorylated ppk in which a phosphate is covalently linked to a histidine residue through a N-P bond.</text>
</comment>
<feature type="domain" description="Polyphosphate kinase C-terminal" evidence="12">
    <location>
        <begin position="492"/>
        <end position="655"/>
    </location>
</feature>
<feature type="binding site" evidence="6">
    <location>
        <position position="206"/>
    </location>
    <ligand>
        <name>ATP</name>
        <dbReference type="ChEBI" id="CHEBI:30616"/>
    </ligand>
</feature>
<evidence type="ECO:0000256" key="4">
    <source>
        <dbReference type="ARBA" id="ARBA00022777"/>
    </source>
</evidence>
<feature type="region of interest" description="Disordered" evidence="8">
    <location>
        <begin position="850"/>
        <end position="874"/>
    </location>
</feature>
<dbReference type="RefSeq" id="WP_095556470.1">
    <property type="nucleotide sequence ID" value="NZ_NSJD01000003.1"/>
</dbReference>
<feature type="binding site" evidence="6">
    <location>
        <position position="629"/>
    </location>
    <ligand>
        <name>ATP</name>
        <dbReference type="ChEBI" id="CHEBI:30616"/>
    </ligand>
</feature>
<organism evidence="13 14">
    <name type="scientific">Vandammella animalimorsus</name>
    <dbReference type="NCBI Taxonomy" id="2029117"/>
    <lineage>
        <taxon>Bacteria</taxon>
        <taxon>Pseudomonadati</taxon>
        <taxon>Pseudomonadota</taxon>
        <taxon>Betaproteobacteria</taxon>
        <taxon>Burkholderiales</taxon>
        <taxon>Comamonadaceae</taxon>
        <taxon>Vandammella</taxon>
    </lineage>
</organism>
<dbReference type="GO" id="GO:0008976">
    <property type="term" value="F:polyphosphate kinase activity"/>
    <property type="evidence" value="ECO:0007669"/>
    <property type="project" value="UniProtKB-UniRule"/>
</dbReference>
<dbReference type="NCBIfam" id="NF003921">
    <property type="entry name" value="PRK05443.2-2"/>
    <property type="match status" value="1"/>
</dbReference>
<feature type="compositionally biased region" description="Basic and acidic residues" evidence="8">
    <location>
        <begin position="72"/>
        <end position="81"/>
    </location>
</feature>
<dbReference type="InterPro" id="IPR025200">
    <property type="entry name" value="PPK_C_dom2"/>
</dbReference>
<keyword evidence="6" id="KW-0479">Metal-binding</keyword>
<evidence type="ECO:0000313" key="13">
    <source>
        <dbReference type="EMBL" id="PAT40973.1"/>
    </source>
</evidence>
<dbReference type="InterPro" id="IPR036832">
    <property type="entry name" value="PPK_N_dom_sf"/>
</dbReference>
<dbReference type="SUPFAM" id="SSF143724">
    <property type="entry name" value="PHP14-like"/>
    <property type="match status" value="1"/>
</dbReference>
<dbReference type="InterPro" id="IPR025198">
    <property type="entry name" value="PPK_N_dom"/>
</dbReference>
<dbReference type="NCBIfam" id="NF003918">
    <property type="entry name" value="PRK05443.1-2"/>
    <property type="match status" value="1"/>
</dbReference>
<dbReference type="InterPro" id="IPR003414">
    <property type="entry name" value="PP_kinase"/>
</dbReference>
<dbReference type="EC" id="2.7.4.1" evidence="6 7"/>
<keyword evidence="1 6" id="KW-0597">Phosphoprotein</keyword>
<evidence type="ECO:0000256" key="6">
    <source>
        <dbReference type="HAMAP-Rule" id="MF_00347"/>
    </source>
</evidence>
<feature type="domain" description="Polyphosphate kinase C-terminal" evidence="11">
    <location>
        <begin position="664"/>
        <end position="827"/>
    </location>
</feature>
<evidence type="ECO:0000259" key="10">
    <source>
        <dbReference type="Pfam" id="PF13089"/>
    </source>
</evidence>
<feature type="active site" description="Phosphohistidine intermediate" evidence="6">
    <location>
        <position position="596"/>
    </location>
</feature>